<dbReference type="InterPro" id="IPR003591">
    <property type="entry name" value="Leu-rich_rpt_typical-subtyp"/>
</dbReference>
<evidence type="ECO:0000313" key="20">
    <source>
        <dbReference type="Proteomes" id="UP000825729"/>
    </source>
</evidence>
<name>A0AAV7F1Q9_ARIFI</name>
<evidence type="ECO:0000256" key="3">
    <source>
        <dbReference type="ARBA" id="ARBA00012961"/>
    </source>
</evidence>
<reference evidence="19 20" key="1">
    <citation type="submission" date="2021-07" db="EMBL/GenBank/DDBJ databases">
        <title>The Aristolochia fimbriata genome: insights into angiosperm evolution, floral development and chemical biosynthesis.</title>
        <authorList>
            <person name="Jiao Y."/>
        </authorList>
    </citation>
    <scope>NUCLEOTIDE SEQUENCE [LARGE SCALE GENOMIC DNA]</scope>
    <source>
        <strain evidence="19">IBCAS-2021</strain>
        <tissue evidence="19">Leaf</tissue>
    </source>
</reference>
<evidence type="ECO:0000256" key="2">
    <source>
        <dbReference type="ARBA" id="ARBA00008171"/>
    </source>
</evidence>
<evidence type="ECO:0000256" key="6">
    <source>
        <dbReference type="ARBA" id="ARBA00022692"/>
    </source>
</evidence>
<dbReference type="FunFam" id="3.80.10.10:FF:000095">
    <property type="entry name" value="LRR receptor-like serine/threonine-protein kinase GSO1"/>
    <property type="match status" value="2"/>
</dbReference>
<dbReference type="InterPro" id="IPR001611">
    <property type="entry name" value="Leu-rich_rpt"/>
</dbReference>
<keyword evidence="8" id="KW-0677">Repeat</keyword>
<dbReference type="SUPFAM" id="SSF52540">
    <property type="entry name" value="P-loop containing nucleoside triphosphate hydrolases"/>
    <property type="match status" value="1"/>
</dbReference>
<feature type="signal peptide" evidence="16">
    <location>
        <begin position="1"/>
        <end position="17"/>
    </location>
</feature>
<dbReference type="Gene3D" id="3.30.63.10">
    <property type="entry name" value="Guanylate Kinase phosphate binding domain"/>
    <property type="match status" value="1"/>
</dbReference>
<dbReference type="SMART" id="SM00072">
    <property type="entry name" value="GuKc"/>
    <property type="match status" value="1"/>
</dbReference>
<dbReference type="SMART" id="SM00369">
    <property type="entry name" value="LRR_TYP"/>
    <property type="match status" value="5"/>
</dbReference>
<feature type="region of interest" description="Disordered" evidence="14">
    <location>
        <begin position="629"/>
        <end position="722"/>
    </location>
</feature>
<keyword evidence="10" id="KW-0067">ATP-binding</keyword>
<evidence type="ECO:0000256" key="8">
    <source>
        <dbReference type="ARBA" id="ARBA00022737"/>
    </source>
</evidence>
<dbReference type="GO" id="GO:0016020">
    <property type="term" value="C:membrane"/>
    <property type="evidence" value="ECO:0007669"/>
    <property type="project" value="UniProtKB-SubCell"/>
</dbReference>
<dbReference type="PROSITE" id="PS00856">
    <property type="entry name" value="GUANYLATE_KINASE_1"/>
    <property type="match status" value="1"/>
</dbReference>
<dbReference type="InterPro" id="IPR032675">
    <property type="entry name" value="LRR_dom_sf"/>
</dbReference>
<dbReference type="CDD" id="cd00071">
    <property type="entry name" value="GMPK"/>
    <property type="match status" value="1"/>
</dbReference>
<dbReference type="InterPro" id="IPR000719">
    <property type="entry name" value="Prot_kinase_dom"/>
</dbReference>
<dbReference type="SUPFAM" id="SSF56112">
    <property type="entry name" value="Protein kinase-like (PK-like)"/>
    <property type="match status" value="1"/>
</dbReference>
<keyword evidence="20" id="KW-1185">Reference proteome</keyword>
<dbReference type="Gene3D" id="3.40.50.300">
    <property type="entry name" value="P-loop containing nucleotide triphosphate hydrolases"/>
    <property type="match status" value="1"/>
</dbReference>
<dbReference type="PANTHER" id="PTHR48003:SF3">
    <property type="entry name" value="LEUCINE-RICH REPEAT PROTEIN KINASE FAMILY PROTEIN"/>
    <property type="match status" value="1"/>
</dbReference>
<evidence type="ECO:0000256" key="11">
    <source>
        <dbReference type="ARBA" id="ARBA00022989"/>
    </source>
</evidence>
<accession>A0AAV7F1Q9</accession>
<dbReference type="Gene3D" id="1.10.510.10">
    <property type="entry name" value="Transferase(Phosphotransferase) domain 1"/>
    <property type="match status" value="1"/>
</dbReference>
<sequence length="1324" mass="144737">MWLLYFLFMLWVELALSKSDSDALLDFKKGIQADPSGHIMSSWDGNSLESDQCPANWYGIVCIKGHVVSITLNDLGMTGSVDFSALTHLKTLRNLSISNNNVMGVLPRELGSVGSLEFLDLSGNLFHGSIPVDLVNLENLVYLNLSSNKLSGPMPSTFGKLLKLKYFDLHSNDLSGNLGSVLNQLPSLVYLDLSSNVFSGSLNLGFSNSTFVESIQYLNVSHNGLVGELFGDSEMPLFDNLEIFDASYNQLVGQIPPFNFVVSLQILQLGNNKFSGSLPEAFLHESSLVLSELDISCNQLQGPVGSITSTTLKRLNLSSNTLSGSLPLKIGHVAVVDLSHNLLSGNLSAIRNWGNYIEVINLSSNSLSGTLPNETSQFLRLTTIDVSNNSLQGVLPLVIGTYPELSVIDLSLNQLSGSLPPTLFASLRLTYLNLSHNQLFGSNPLPISTQGESLEFLDLSDNLFSGTVDPKINSMDMLKLLNLRRNNVSGRIPREIGELDNLVYLDLSNNIFEGPIPGDFPSGLEYLNVSYNNLSGTVPDNLLRFPESSFHPGNSLLVFPPGALKNGSGIMLGSQKGMKSRKAALIAACIGGAAFVACFMIMVYYWTRGRVCNGREVFGRNIENKDTREGRSLPHLFGMHKGPKPPAASSSFSQDQLLSSKSRSAPEQAHITVGPAESMAKADFSARSPTTGTFPQEAPGKTSVASFSTSAPHSAGQHLPNHPVVLDVCSPDRLAGDLHIFDNTFQFTAEELSGAPAEVIGRSCHGTTYRATLGSGRVLTVKWLREGITKSKKEFAREAKKLGNIRHQNIISLRGYYWGQREHERLIISDYVHAKSLNVHLFGAEPSEFRPLSSTQRLEVAIEIARGLSYLHNERAIPHGNLKSANILLEGPELNTYLADYSLHRLLNPAGTAEQVLNSGALGYCPPEFASTSKPCPSLKSDIYAFGVILLEILTGKCAGEIVTGIPGVVDLTDWGAEALLTPADTNKLLTIHSFVPIQCDSWDCPSESHGNRSPCLHLIIVFEKAHSSMSMLIRQFFTSSRLELLSVSRKISPRLANSPNSALVNQLRFQKKIFRPPFMASACLTNDAKTDPTDPSSCDSADKINLLRRLETVLGSPFRTDPLAPPPNPLVIVISGPSGVGKDAVIERLREVREGIHFVVTATSRAKRPGEVEGKDYFFVTKEKFLAMIERNELLEYALVYGDYKGVPKEQIRDFMSKGYDIVLRVDIQGAATLRSVLGDSAAFIFLVAESEEALVKRLVERKTETTEALVVRIATAREEVKHLKDFDYVVVNSQGKLENAVQMVASIIDAEKARVRQRQVRI</sequence>
<keyword evidence="11 15" id="KW-1133">Transmembrane helix</keyword>
<feature type="chain" id="PRO_5043608321" description="guanylate kinase" evidence="16">
    <location>
        <begin position="18"/>
        <end position="1324"/>
    </location>
</feature>
<keyword evidence="7 16" id="KW-0732">Signal</keyword>
<comment type="caution">
    <text evidence="19">The sequence shown here is derived from an EMBL/GenBank/DDBJ whole genome shotgun (WGS) entry which is preliminary data.</text>
</comment>
<dbReference type="GO" id="GO:0004672">
    <property type="term" value="F:protein kinase activity"/>
    <property type="evidence" value="ECO:0007669"/>
    <property type="project" value="InterPro"/>
</dbReference>
<feature type="domain" description="Guanylate kinase-like" evidence="18">
    <location>
        <begin position="1130"/>
        <end position="1311"/>
    </location>
</feature>
<protein>
    <recommendedName>
        <fullName evidence="3">guanylate kinase</fullName>
        <ecNumber evidence="3">2.7.4.8</ecNumber>
    </recommendedName>
</protein>
<dbReference type="InterPro" id="IPR013210">
    <property type="entry name" value="LRR_N_plant-typ"/>
</dbReference>
<dbReference type="InterPro" id="IPR008145">
    <property type="entry name" value="GK/Ca_channel_bsu"/>
</dbReference>
<dbReference type="InterPro" id="IPR053059">
    <property type="entry name" value="Inactive_SerThr-Kinase_ABA"/>
</dbReference>
<dbReference type="Pfam" id="PF13855">
    <property type="entry name" value="LRR_8"/>
    <property type="match status" value="2"/>
</dbReference>
<gene>
    <name evidence="19" type="ORF">H6P81_007892</name>
</gene>
<dbReference type="Pfam" id="PF08263">
    <property type="entry name" value="LRRNT_2"/>
    <property type="match status" value="1"/>
</dbReference>
<dbReference type="Gene3D" id="3.80.10.10">
    <property type="entry name" value="Ribonuclease Inhibitor"/>
    <property type="match status" value="3"/>
</dbReference>
<evidence type="ECO:0000256" key="10">
    <source>
        <dbReference type="ARBA" id="ARBA00022840"/>
    </source>
</evidence>
<dbReference type="Pfam" id="PF00560">
    <property type="entry name" value="LRR_1"/>
    <property type="match status" value="5"/>
</dbReference>
<evidence type="ECO:0000256" key="12">
    <source>
        <dbReference type="ARBA" id="ARBA00023136"/>
    </source>
</evidence>
<dbReference type="Proteomes" id="UP000825729">
    <property type="component" value="Unassembled WGS sequence"/>
</dbReference>
<dbReference type="InterPro" id="IPR020590">
    <property type="entry name" value="Guanylate_kinase_CS"/>
</dbReference>
<dbReference type="PROSITE" id="PS50011">
    <property type="entry name" value="PROTEIN_KINASE_DOM"/>
    <property type="match status" value="1"/>
</dbReference>
<feature type="domain" description="Protein kinase" evidence="17">
    <location>
        <begin position="754"/>
        <end position="1080"/>
    </location>
</feature>
<evidence type="ECO:0000256" key="7">
    <source>
        <dbReference type="ARBA" id="ARBA00022729"/>
    </source>
</evidence>
<evidence type="ECO:0000259" key="18">
    <source>
        <dbReference type="PROSITE" id="PS50052"/>
    </source>
</evidence>
<feature type="compositionally biased region" description="Low complexity" evidence="14">
    <location>
        <begin position="649"/>
        <end position="662"/>
    </location>
</feature>
<feature type="transmembrane region" description="Helical" evidence="15">
    <location>
        <begin position="583"/>
        <end position="606"/>
    </location>
</feature>
<dbReference type="InterPro" id="IPR008144">
    <property type="entry name" value="Guanylate_kin-like_dom"/>
</dbReference>
<evidence type="ECO:0000259" key="17">
    <source>
        <dbReference type="PROSITE" id="PS50011"/>
    </source>
</evidence>
<evidence type="ECO:0000256" key="15">
    <source>
        <dbReference type="SAM" id="Phobius"/>
    </source>
</evidence>
<evidence type="ECO:0000256" key="1">
    <source>
        <dbReference type="ARBA" id="ARBA00004167"/>
    </source>
</evidence>
<dbReference type="InterPro" id="IPR001245">
    <property type="entry name" value="Ser-Thr/Tyr_kinase_cat_dom"/>
</dbReference>
<evidence type="ECO:0000256" key="14">
    <source>
        <dbReference type="SAM" id="MobiDB-lite"/>
    </source>
</evidence>
<evidence type="ECO:0000313" key="19">
    <source>
        <dbReference type="EMBL" id="KAG9454988.1"/>
    </source>
</evidence>
<dbReference type="NCBIfam" id="TIGR03263">
    <property type="entry name" value="guanyl_kin"/>
    <property type="match status" value="1"/>
</dbReference>
<dbReference type="FunFam" id="3.30.200.20:FF:000486">
    <property type="entry name" value="Leucine-rich repeat receptor-like protein kinase"/>
    <property type="match status" value="1"/>
</dbReference>
<dbReference type="EC" id="2.7.4.8" evidence="3"/>
<evidence type="ECO:0000256" key="9">
    <source>
        <dbReference type="ARBA" id="ARBA00022741"/>
    </source>
</evidence>
<comment type="similarity">
    <text evidence="2">Belongs to the protein kinase superfamily. TKL Ser/Thr protein kinase family. ROCO subfamily.</text>
</comment>
<dbReference type="FunFam" id="3.30.63.10:FF:000002">
    <property type="entry name" value="Guanylate kinase 1"/>
    <property type="match status" value="1"/>
</dbReference>
<keyword evidence="9" id="KW-0547">Nucleotide-binding</keyword>
<dbReference type="InterPro" id="IPR011009">
    <property type="entry name" value="Kinase-like_dom_sf"/>
</dbReference>
<evidence type="ECO:0000256" key="16">
    <source>
        <dbReference type="SAM" id="SignalP"/>
    </source>
</evidence>
<dbReference type="GO" id="GO:0005524">
    <property type="term" value="F:ATP binding"/>
    <property type="evidence" value="ECO:0007669"/>
    <property type="project" value="UniProtKB-KW"/>
</dbReference>
<keyword evidence="5" id="KW-0433">Leucine-rich repeat</keyword>
<keyword evidence="13" id="KW-0675">Receptor</keyword>
<organism evidence="19 20">
    <name type="scientific">Aristolochia fimbriata</name>
    <name type="common">White veined hardy Dutchman's pipe vine</name>
    <dbReference type="NCBI Taxonomy" id="158543"/>
    <lineage>
        <taxon>Eukaryota</taxon>
        <taxon>Viridiplantae</taxon>
        <taxon>Streptophyta</taxon>
        <taxon>Embryophyta</taxon>
        <taxon>Tracheophyta</taxon>
        <taxon>Spermatophyta</taxon>
        <taxon>Magnoliopsida</taxon>
        <taxon>Magnoliidae</taxon>
        <taxon>Piperales</taxon>
        <taxon>Aristolochiaceae</taxon>
        <taxon>Aristolochia</taxon>
    </lineage>
</organism>
<dbReference type="InterPro" id="IPR017665">
    <property type="entry name" value="Guanylate_kinase"/>
</dbReference>
<dbReference type="EMBL" id="JAINDJ010000003">
    <property type="protein sequence ID" value="KAG9454988.1"/>
    <property type="molecule type" value="Genomic_DNA"/>
</dbReference>
<dbReference type="Pfam" id="PF00625">
    <property type="entry name" value="Guanylate_kin"/>
    <property type="match status" value="1"/>
</dbReference>
<dbReference type="SUPFAM" id="SSF52058">
    <property type="entry name" value="L domain-like"/>
    <property type="match status" value="2"/>
</dbReference>
<evidence type="ECO:0000256" key="4">
    <source>
        <dbReference type="ARBA" id="ARBA00022553"/>
    </source>
</evidence>
<keyword evidence="6 15" id="KW-0812">Transmembrane</keyword>
<keyword evidence="4" id="KW-0597">Phosphoprotein</keyword>
<comment type="subcellular location">
    <subcellularLocation>
        <location evidence="1">Membrane</location>
        <topology evidence="1">Single-pass membrane protein</topology>
    </subcellularLocation>
</comment>
<keyword evidence="12 15" id="KW-0472">Membrane</keyword>
<dbReference type="InterPro" id="IPR027417">
    <property type="entry name" value="P-loop_NTPase"/>
</dbReference>
<dbReference type="PROSITE" id="PS50052">
    <property type="entry name" value="GUANYLATE_KINASE_2"/>
    <property type="match status" value="1"/>
</dbReference>
<evidence type="ECO:0000256" key="5">
    <source>
        <dbReference type="ARBA" id="ARBA00022614"/>
    </source>
</evidence>
<proteinExistence type="inferred from homology"/>
<feature type="compositionally biased region" description="Polar residues" evidence="14">
    <location>
        <begin position="703"/>
        <end position="712"/>
    </location>
</feature>
<dbReference type="Pfam" id="PF07714">
    <property type="entry name" value="PK_Tyr_Ser-Thr"/>
    <property type="match status" value="1"/>
</dbReference>
<dbReference type="GO" id="GO:0004385">
    <property type="term" value="F:GMP kinase activity"/>
    <property type="evidence" value="ECO:0007669"/>
    <property type="project" value="UniProtKB-EC"/>
</dbReference>
<evidence type="ECO:0000256" key="13">
    <source>
        <dbReference type="ARBA" id="ARBA00023170"/>
    </source>
</evidence>
<dbReference type="PANTHER" id="PTHR48003">
    <property type="entry name" value="OS07G0626500 PROTEIN"/>
    <property type="match status" value="1"/>
</dbReference>